<sequence length="124" mass="14871">MFQNFRLLKSIELDMFVISDDEDEMSEGYFEAIKEVERMTQEPFNVLEEMNDKLSACELQLVLVYFSQEMRDFWCTLEVFEWMLKENKVNNDKMELMVSIKCSWMQKGHHKKKNTGTLKMFSAL</sequence>
<organism evidence="1 2">
    <name type="scientific">Abeliophyllum distichum</name>
    <dbReference type="NCBI Taxonomy" id="126358"/>
    <lineage>
        <taxon>Eukaryota</taxon>
        <taxon>Viridiplantae</taxon>
        <taxon>Streptophyta</taxon>
        <taxon>Embryophyta</taxon>
        <taxon>Tracheophyta</taxon>
        <taxon>Spermatophyta</taxon>
        <taxon>Magnoliopsida</taxon>
        <taxon>eudicotyledons</taxon>
        <taxon>Gunneridae</taxon>
        <taxon>Pentapetalae</taxon>
        <taxon>asterids</taxon>
        <taxon>lamiids</taxon>
        <taxon>Lamiales</taxon>
        <taxon>Oleaceae</taxon>
        <taxon>Forsythieae</taxon>
        <taxon>Abeliophyllum</taxon>
    </lineage>
</organism>
<dbReference type="AlphaFoldDB" id="A0ABD1R107"/>
<accession>A0ABD1R107</accession>
<proteinExistence type="predicted"/>
<evidence type="ECO:0000313" key="1">
    <source>
        <dbReference type="EMBL" id="KAL2481433.1"/>
    </source>
</evidence>
<gene>
    <name evidence="1" type="ORF">Adt_34399</name>
</gene>
<dbReference type="PANTHER" id="PTHR47880:SF1">
    <property type="entry name" value="OS05G0353300 PROTEIN"/>
    <property type="match status" value="1"/>
</dbReference>
<name>A0ABD1R107_9LAMI</name>
<comment type="caution">
    <text evidence="1">The sequence shown here is derived from an EMBL/GenBank/DDBJ whole genome shotgun (WGS) entry which is preliminary data.</text>
</comment>
<evidence type="ECO:0000313" key="2">
    <source>
        <dbReference type="Proteomes" id="UP001604336"/>
    </source>
</evidence>
<protein>
    <submittedName>
        <fullName evidence="1">Pentatricopeptide repeat-containing protein</fullName>
    </submittedName>
</protein>
<dbReference type="PANTHER" id="PTHR47880">
    <property type="entry name" value="OS05G0353300 PROTEIN"/>
    <property type="match status" value="1"/>
</dbReference>
<reference evidence="2" key="1">
    <citation type="submission" date="2024-07" db="EMBL/GenBank/DDBJ databases">
        <title>Two chromosome-level genome assemblies of Korean endemic species Abeliophyllum distichum and Forsythia ovata (Oleaceae).</title>
        <authorList>
            <person name="Jang H."/>
        </authorList>
    </citation>
    <scope>NUCLEOTIDE SEQUENCE [LARGE SCALE GENOMIC DNA]</scope>
</reference>
<dbReference type="EMBL" id="JBFOLK010000010">
    <property type="protein sequence ID" value="KAL2481433.1"/>
    <property type="molecule type" value="Genomic_DNA"/>
</dbReference>
<keyword evidence="2" id="KW-1185">Reference proteome</keyword>
<dbReference type="Proteomes" id="UP001604336">
    <property type="component" value="Unassembled WGS sequence"/>
</dbReference>